<accession>A0A0G1BE04</accession>
<sequence length="647" mass="71347">MRINIIPRSEFVRVRQAPQGYFAGQASGDELKKLTLIADMCRLNTLSAVKRAGSGHLGSSFSAMDIVVWLYYREMNTVEFGFKHPDRDIYFSSKGHDVPGLYSVFFSLGVISEELFLKLRRLGGLHGHPDVSNPGIEANSGSLGMGISKGRGMAWSKNYWRLGGRVFVMTGDGEFQEGQNYEALRGAAHLGQDRLIVIMDHNKVQSDKLVKDVGDLGNLEEKFLSFGWQVERCDGNDFRALKTVFKKINLISGKPTIIITDTVKGRGVSFMEHPRVLREKGLYKWHAGAPDDASYAAASKELLEKINIQLAELWLNPIITKVICDEKKPSALPPHSEEYVVKAYGQALAELGSIYNNFIVLDADLAADCHLRDFENRFPKRFIEAGIAEQDMVSMAGGLARQGIFPIINSFGSFLASRANEQIYTNACEGSKIICVCHYAGLIPAGPGRSHQSLRDISLFGAIPNMTIIQPCNALETRLALHYCISQATQNCMLRLNIGPSPRIIQLPQEYIFTKGRGAVLTTGDDAIIFAYGPVMLHEASIASEILAKKEFGLKVVNMPWLNLVDVEWLREILGAAAKIFVLEDHSTIGGLGDFLLNQLVSHGLLSGKTFQKFGVVGLPECGRPDEVLKFHGLDGATLAERITNNI</sequence>
<dbReference type="SMART" id="SM00861">
    <property type="entry name" value="Transket_pyr"/>
    <property type="match status" value="1"/>
</dbReference>
<dbReference type="Pfam" id="PF02779">
    <property type="entry name" value="Transket_pyr"/>
    <property type="match status" value="1"/>
</dbReference>
<evidence type="ECO:0000256" key="1">
    <source>
        <dbReference type="ARBA" id="ARBA00001936"/>
    </source>
</evidence>
<evidence type="ECO:0000256" key="4">
    <source>
        <dbReference type="ARBA" id="ARBA00007131"/>
    </source>
</evidence>
<comment type="cofactor">
    <cofactor evidence="2">
        <name>Mg(2+)</name>
        <dbReference type="ChEBI" id="CHEBI:18420"/>
    </cofactor>
</comment>
<protein>
    <recommendedName>
        <fullName evidence="6">Transketolase-like pyrimidine-binding domain-containing protein</fullName>
    </recommendedName>
</protein>
<evidence type="ECO:0000256" key="3">
    <source>
        <dbReference type="ARBA" id="ARBA00001964"/>
    </source>
</evidence>
<dbReference type="Proteomes" id="UP000033986">
    <property type="component" value="Unassembled WGS sequence"/>
</dbReference>
<dbReference type="PANTHER" id="PTHR43825:SF1">
    <property type="entry name" value="TRANSKETOLASE-LIKE PYRIMIDINE-BINDING DOMAIN-CONTAINING PROTEIN"/>
    <property type="match status" value="1"/>
</dbReference>
<dbReference type="Pfam" id="PF02780">
    <property type="entry name" value="Transketolase_C"/>
    <property type="match status" value="1"/>
</dbReference>
<dbReference type="AlphaFoldDB" id="A0A0G1BE04"/>
<dbReference type="Gene3D" id="3.40.50.920">
    <property type="match status" value="1"/>
</dbReference>
<comment type="cofactor">
    <cofactor evidence="3">
        <name>thiamine diphosphate</name>
        <dbReference type="ChEBI" id="CHEBI:58937"/>
    </cofactor>
</comment>
<reference evidence="7 8" key="1">
    <citation type="journal article" date="2015" name="Nature">
        <title>rRNA introns, odd ribosomes, and small enigmatic genomes across a large radiation of phyla.</title>
        <authorList>
            <person name="Brown C.T."/>
            <person name="Hug L.A."/>
            <person name="Thomas B.C."/>
            <person name="Sharon I."/>
            <person name="Castelle C.J."/>
            <person name="Singh A."/>
            <person name="Wilkins M.J."/>
            <person name="Williams K.H."/>
            <person name="Banfield J.F."/>
        </authorList>
    </citation>
    <scope>NUCLEOTIDE SEQUENCE [LARGE SCALE GENOMIC DNA]</scope>
</reference>
<dbReference type="FunFam" id="3.40.50.970:FF:000129">
    <property type="entry name" value="Transketolase"/>
    <property type="match status" value="1"/>
</dbReference>
<evidence type="ECO:0000313" key="7">
    <source>
        <dbReference type="EMBL" id="KKS44586.1"/>
    </source>
</evidence>
<feature type="domain" description="Transketolase-like pyrimidine-binding" evidence="6">
    <location>
        <begin position="338"/>
        <end position="504"/>
    </location>
</feature>
<dbReference type="GO" id="GO:0005737">
    <property type="term" value="C:cytoplasm"/>
    <property type="evidence" value="ECO:0007669"/>
    <property type="project" value="UniProtKB-ARBA"/>
</dbReference>
<dbReference type="Pfam" id="PF00456">
    <property type="entry name" value="Transketolase_N"/>
    <property type="match status" value="1"/>
</dbReference>
<dbReference type="CDD" id="cd02012">
    <property type="entry name" value="TPP_TK"/>
    <property type="match status" value="1"/>
</dbReference>
<evidence type="ECO:0000256" key="5">
    <source>
        <dbReference type="ARBA" id="ARBA00023052"/>
    </source>
</evidence>
<dbReference type="InterPro" id="IPR009014">
    <property type="entry name" value="Transketo_C/PFOR_II"/>
</dbReference>
<dbReference type="EMBL" id="LCDB01000006">
    <property type="protein sequence ID" value="KKS44586.1"/>
    <property type="molecule type" value="Genomic_DNA"/>
</dbReference>
<dbReference type="InterPro" id="IPR029061">
    <property type="entry name" value="THDP-binding"/>
</dbReference>
<dbReference type="SUPFAM" id="SSF52518">
    <property type="entry name" value="Thiamin diphosphate-binding fold (THDP-binding)"/>
    <property type="match status" value="2"/>
</dbReference>
<gene>
    <name evidence="7" type="ORF">UV07_C0006G0008</name>
</gene>
<evidence type="ECO:0000256" key="2">
    <source>
        <dbReference type="ARBA" id="ARBA00001946"/>
    </source>
</evidence>
<comment type="cofactor">
    <cofactor evidence="1">
        <name>Mn(2+)</name>
        <dbReference type="ChEBI" id="CHEBI:29035"/>
    </cofactor>
</comment>
<keyword evidence="5" id="KW-0786">Thiamine pyrophosphate</keyword>
<evidence type="ECO:0000259" key="6">
    <source>
        <dbReference type="SMART" id="SM00861"/>
    </source>
</evidence>
<dbReference type="InterPro" id="IPR033248">
    <property type="entry name" value="Transketolase_C"/>
</dbReference>
<dbReference type="InterPro" id="IPR005474">
    <property type="entry name" value="Transketolase_N"/>
</dbReference>
<evidence type="ECO:0000313" key="8">
    <source>
        <dbReference type="Proteomes" id="UP000033986"/>
    </source>
</evidence>
<comment type="similarity">
    <text evidence="4">Belongs to the transketolase family.</text>
</comment>
<dbReference type="Gene3D" id="3.40.50.970">
    <property type="match status" value="2"/>
</dbReference>
<name>A0A0G1BE04_9BACT</name>
<dbReference type="SUPFAM" id="SSF52922">
    <property type="entry name" value="TK C-terminal domain-like"/>
    <property type="match status" value="1"/>
</dbReference>
<proteinExistence type="inferred from homology"/>
<dbReference type="InterPro" id="IPR005475">
    <property type="entry name" value="Transketolase-like_Pyr-bd"/>
</dbReference>
<organism evidence="7 8">
    <name type="scientific">Candidatus Azambacteria bacterium GW2011_GWB1_42_17</name>
    <dbReference type="NCBI Taxonomy" id="1618615"/>
    <lineage>
        <taxon>Bacteria</taxon>
        <taxon>Candidatus Azamiibacteriota</taxon>
    </lineage>
</organism>
<dbReference type="PANTHER" id="PTHR43825">
    <property type="entry name" value="PYRUVATE DEHYDROGENASE E1 COMPONENT"/>
    <property type="match status" value="1"/>
</dbReference>
<dbReference type="InterPro" id="IPR051157">
    <property type="entry name" value="PDH/Transketolase"/>
</dbReference>
<dbReference type="CDD" id="cd07033">
    <property type="entry name" value="TPP_PYR_DXS_TK_like"/>
    <property type="match status" value="1"/>
</dbReference>
<comment type="caution">
    <text evidence="7">The sequence shown here is derived from an EMBL/GenBank/DDBJ whole genome shotgun (WGS) entry which is preliminary data.</text>
</comment>